<dbReference type="Gene3D" id="3.40.50.150">
    <property type="entry name" value="Vaccinia Virus protein VP39"/>
    <property type="match status" value="1"/>
</dbReference>
<keyword evidence="5" id="KW-0489">Methyltransferase</keyword>
<dbReference type="GO" id="GO:0018064">
    <property type="term" value="F:protein-L-histidine N-tele-methyltransferase activity"/>
    <property type="evidence" value="ECO:0007669"/>
    <property type="project" value="UniProtKB-EC"/>
</dbReference>
<reference evidence="10" key="1">
    <citation type="journal article" date="2023" name="PhytoFront">
        <title>Draft Genome Resources of Seven Strains of Tilletia horrida, Causal Agent of Kernel Smut of Rice.</title>
        <authorList>
            <person name="Khanal S."/>
            <person name="Antony Babu S."/>
            <person name="Zhou X.G."/>
        </authorList>
    </citation>
    <scope>NUCLEOTIDE SEQUENCE</scope>
    <source>
        <strain evidence="10">TX6</strain>
    </source>
</reference>
<evidence type="ECO:0000313" key="11">
    <source>
        <dbReference type="Proteomes" id="UP001176517"/>
    </source>
</evidence>
<dbReference type="PANTHER" id="PTHR14614">
    <property type="entry name" value="HEPATOCELLULAR CARCINOMA-ASSOCIATED ANTIGEN"/>
    <property type="match status" value="1"/>
</dbReference>
<dbReference type="InterPro" id="IPR019410">
    <property type="entry name" value="Methyltransf_16"/>
</dbReference>
<keyword evidence="8" id="KW-0539">Nucleus</keyword>
<dbReference type="EC" id="2.1.1.85" evidence="3"/>
<keyword evidence="7" id="KW-0949">S-adenosyl-L-methionine</keyword>
<keyword evidence="4" id="KW-0963">Cytoplasm</keyword>
<protein>
    <recommendedName>
        <fullName evidence="3">protein-histidine N-methyltransferase</fullName>
        <ecNumber evidence="3">2.1.1.85</ecNumber>
    </recommendedName>
</protein>
<dbReference type="PANTHER" id="PTHR14614:SF39">
    <property type="entry name" value="HISTIDINE PROTEIN METHYLTRANSFERASE 1 HOMOLOG"/>
    <property type="match status" value="1"/>
</dbReference>
<dbReference type="Proteomes" id="UP001176517">
    <property type="component" value="Unassembled WGS sequence"/>
</dbReference>
<organism evidence="10 11">
    <name type="scientific">Tilletia horrida</name>
    <dbReference type="NCBI Taxonomy" id="155126"/>
    <lineage>
        <taxon>Eukaryota</taxon>
        <taxon>Fungi</taxon>
        <taxon>Dikarya</taxon>
        <taxon>Basidiomycota</taxon>
        <taxon>Ustilaginomycotina</taxon>
        <taxon>Exobasidiomycetes</taxon>
        <taxon>Tilletiales</taxon>
        <taxon>Tilletiaceae</taxon>
        <taxon>Tilletia</taxon>
    </lineage>
</organism>
<dbReference type="InterPro" id="IPR029063">
    <property type="entry name" value="SAM-dependent_MTases_sf"/>
</dbReference>
<accession>A0AAN6H031</accession>
<gene>
    <name evidence="10" type="ORF">OC846_000769</name>
</gene>
<dbReference type="EMBL" id="JAPDMZ010000009">
    <property type="protein sequence ID" value="KAK0556925.1"/>
    <property type="molecule type" value="Genomic_DNA"/>
</dbReference>
<evidence type="ECO:0000256" key="1">
    <source>
        <dbReference type="ARBA" id="ARBA00004123"/>
    </source>
</evidence>
<evidence type="ECO:0000256" key="3">
    <source>
        <dbReference type="ARBA" id="ARBA00012533"/>
    </source>
</evidence>
<dbReference type="GO" id="GO:0005737">
    <property type="term" value="C:cytoplasm"/>
    <property type="evidence" value="ECO:0007669"/>
    <property type="project" value="UniProtKB-SubCell"/>
</dbReference>
<evidence type="ECO:0000256" key="6">
    <source>
        <dbReference type="ARBA" id="ARBA00022679"/>
    </source>
</evidence>
<dbReference type="GO" id="GO:0032259">
    <property type="term" value="P:methylation"/>
    <property type="evidence" value="ECO:0007669"/>
    <property type="project" value="UniProtKB-KW"/>
</dbReference>
<comment type="similarity">
    <text evidence="9">Belongs to the methyltransferase superfamily. METTL18 family.</text>
</comment>
<keyword evidence="6" id="KW-0808">Transferase</keyword>
<evidence type="ECO:0000256" key="5">
    <source>
        <dbReference type="ARBA" id="ARBA00022603"/>
    </source>
</evidence>
<evidence type="ECO:0000256" key="7">
    <source>
        <dbReference type="ARBA" id="ARBA00022691"/>
    </source>
</evidence>
<evidence type="ECO:0000256" key="4">
    <source>
        <dbReference type="ARBA" id="ARBA00022490"/>
    </source>
</evidence>
<evidence type="ECO:0000256" key="8">
    <source>
        <dbReference type="ARBA" id="ARBA00023242"/>
    </source>
</evidence>
<dbReference type="GO" id="GO:0005634">
    <property type="term" value="C:nucleus"/>
    <property type="evidence" value="ECO:0007669"/>
    <property type="project" value="UniProtKB-SubCell"/>
</dbReference>
<dbReference type="AlphaFoldDB" id="A0AAN6H031"/>
<keyword evidence="11" id="KW-1185">Reference proteome</keyword>
<comment type="subcellular location">
    <subcellularLocation>
        <location evidence="2">Cytoplasm</location>
    </subcellularLocation>
    <subcellularLocation>
        <location evidence="1">Nucleus</location>
    </subcellularLocation>
</comment>
<proteinExistence type="inferred from homology"/>
<evidence type="ECO:0000313" key="10">
    <source>
        <dbReference type="EMBL" id="KAK0556925.1"/>
    </source>
</evidence>
<evidence type="ECO:0000256" key="2">
    <source>
        <dbReference type="ARBA" id="ARBA00004496"/>
    </source>
</evidence>
<evidence type="ECO:0000256" key="9">
    <source>
        <dbReference type="ARBA" id="ARBA00038126"/>
    </source>
</evidence>
<sequence>MSFQFGFAGSEELELEVGEDPQVHYAQASRPAHVVEEVEEPARKLSLEALLKTLPPALSYSPIFVPIAAQAPERTEHRLVLARRDLFDARFQMLHHDSDISADNNNPSENLEPTSDRQIGTMGIPGSSSSGAVGADSDLVPGVYEGGLKTWECASDLIAELHSRRQDAQLVLPGSKIIELGCGTALPSMYVLSQLLSQSATDSGKRTILDLADFNAQVLRLVTLPNLILTWYFSPASKAFQEQAKDHAPYKNAIEQETSAEVPGDLELSPELLAAFQTSLDDRQIQLRFFSGPWSRLSALLFPSSTDSADQRRYDLILSSETVYSLSTLPSLVNILYDCSTGGRKAAGDSITGDGGGRADCLVAAKVLYFGVGGGVHSFVQAVQAHERRRGSVQTVRQINSGVGRAVLAVHWD</sequence>
<comment type="caution">
    <text evidence="10">The sequence shown here is derived from an EMBL/GenBank/DDBJ whole genome shotgun (WGS) entry which is preliminary data.</text>
</comment>
<name>A0AAN6H031_9BASI</name>